<dbReference type="InterPro" id="IPR006148">
    <property type="entry name" value="Glc/Gal-6P_isomerase"/>
</dbReference>
<evidence type="ECO:0000256" key="4">
    <source>
        <dbReference type="ARBA" id="ARBA00010662"/>
    </source>
</evidence>
<organism evidence="10 11">
    <name type="scientific">Allochromatium tepidum</name>
    <dbReference type="NCBI Taxonomy" id="553982"/>
    <lineage>
        <taxon>Bacteria</taxon>
        <taxon>Pseudomonadati</taxon>
        <taxon>Pseudomonadota</taxon>
        <taxon>Gammaproteobacteria</taxon>
        <taxon>Chromatiales</taxon>
        <taxon>Chromatiaceae</taxon>
        <taxon>Allochromatium</taxon>
    </lineage>
</organism>
<name>A0ABM7QKZ4_9GAMM</name>
<feature type="compositionally biased region" description="Polar residues" evidence="8">
    <location>
        <begin position="288"/>
        <end position="299"/>
    </location>
</feature>
<accession>A0ABM7QKZ4</accession>
<dbReference type="Proteomes" id="UP000680679">
    <property type="component" value="Chromosome"/>
</dbReference>
<feature type="domain" description="Glucosamine/galactosamine-6-phosphate isomerase" evidence="9">
    <location>
        <begin position="13"/>
        <end position="213"/>
    </location>
</feature>
<evidence type="ECO:0000256" key="8">
    <source>
        <dbReference type="SAM" id="MobiDB-lite"/>
    </source>
</evidence>
<gene>
    <name evidence="7" type="primary">pgl</name>
    <name evidence="10" type="ORF">Atep_11530</name>
</gene>
<dbReference type="PANTHER" id="PTHR11054:SF0">
    <property type="entry name" value="6-PHOSPHOGLUCONOLACTONASE"/>
    <property type="match status" value="1"/>
</dbReference>
<reference evidence="10 11" key="1">
    <citation type="submission" date="2021-04" db="EMBL/GenBank/DDBJ databases">
        <title>Complete genome sequencing of Allochromatium tepidum strain NZ.</title>
        <authorList>
            <person name="Tsukatani Y."/>
            <person name="Mori H."/>
        </authorList>
    </citation>
    <scope>NUCLEOTIDE SEQUENCE [LARGE SCALE GENOMIC DNA]</scope>
    <source>
        <strain evidence="10 11">NZ</strain>
    </source>
</reference>
<comment type="pathway">
    <text evidence="3 7">Carbohydrate degradation; pentose phosphate pathway; D-ribulose 5-phosphate from D-glucose 6-phosphate (oxidative stage): step 2/3.</text>
</comment>
<dbReference type="Pfam" id="PF01182">
    <property type="entry name" value="Glucosamine_iso"/>
    <property type="match status" value="1"/>
</dbReference>
<comment type="catalytic activity">
    <reaction evidence="1 7">
        <text>6-phospho-D-glucono-1,5-lactone + H2O = 6-phospho-D-gluconate + H(+)</text>
        <dbReference type="Rhea" id="RHEA:12556"/>
        <dbReference type="ChEBI" id="CHEBI:15377"/>
        <dbReference type="ChEBI" id="CHEBI:15378"/>
        <dbReference type="ChEBI" id="CHEBI:57955"/>
        <dbReference type="ChEBI" id="CHEBI:58759"/>
        <dbReference type="EC" id="3.1.1.31"/>
    </reaction>
</comment>
<comment type="function">
    <text evidence="2 7">Hydrolysis of 6-phosphogluconolactone to 6-phosphogluconate.</text>
</comment>
<evidence type="ECO:0000259" key="9">
    <source>
        <dbReference type="Pfam" id="PF01182"/>
    </source>
</evidence>
<dbReference type="PANTHER" id="PTHR11054">
    <property type="entry name" value="6-PHOSPHOGLUCONOLACTONASE"/>
    <property type="match status" value="1"/>
</dbReference>
<dbReference type="CDD" id="cd01400">
    <property type="entry name" value="6PGL"/>
    <property type="match status" value="1"/>
</dbReference>
<proteinExistence type="inferred from homology"/>
<evidence type="ECO:0000256" key="7">
    <source>
        <dbReference type="RuleBase" id="RU365095"/>
    </source>
</evidence>
<feature type="region of interest" description="Disordered" evidence="8">
    <location>
        <begin position="280"/>
        <end position="299"/>
    </location>
</feature>
<evidence type="ECO:0000313" key="10">
    <source>
        <dbReference type="EMBL" id="BCU06476.1"/>
    </source>
</evidence>
<dbReference type="InterPro" id="IPR039104">
    <property type="entry name" value="6PGL"/>
</dbReference>
<sequence length="299" mass="31948">MTDNSLDFQCLDSSEQVAAAATERLLDSAARAIAEHGRFQLVLAGGRTPLAVYRRLADQPADWARWHLFFGDERCLPADDPERNSLTVREVWLDRVPIPPDNIHPIRAELGAEPAAAHYAESIRDRLPFDLVLLGLGEDGHTASLFPGHPIQDEALVIPVRDAPKPPPERVSLTPLALGSSRAILILVTGRGKREALARWRAGADLPVSRIVTSGRLEVLMDAEAAGGCCHAVKAYPNVQACAVWPGSDSNTAHQAGCAAIRSSAWANSVRPGSILNQVEAPDGCGSGMTSASQPSGER</sequence>
<evidence type="ECO:0000256" key="1">
    <source>
        <dbReference type="ARBA" id="ARBA00000832"/>
    </source>
</evidence>
<protein>
    <recommendedName>
        <fullName evidence="6 7">6-phosphogluconolactonase</fullName>
        <shortName evidence="7">6PGL</shortName>
        <ecNumber evidence="5 7">3.1.1.31</ecNumber>
    </recommendedName>
</protein>
<evidence type="ECO:0000256" key="6">
    <source>
        <dbReference type="ARBA" id="ARBA00020337"/>
    </source>
</evidence>
<comment type="similarity">
    <text evidence="4 7">Belongs to the glucosamine/galactosamine-6-phosphate isomerase family. 6-phosphogluconolactonase subfamily.</text>
</comment>
<dbReference type="EC" id="3.1.1.31" evidence="5 7"/>
<dbReference type="InterPro" id="IPR037171">
    <property type="entry name" value="NagB/RpiA_transferase-like"/>
</dbReference>
<dbReference type="InterPro" id="IPR005900">
    <property type="entry name" value="6-phosphogluconolactonase_DevB"/>
</dbReference>
<evidence type="ECO:0000256" key="2">
    <source>
        <dbReference type="ARBA" id="ARBA00002681"/>
    </source>
</evidence>
<dbReference type="SUPFAM" id="SSF100950">
    <property type="entry name" value="NagB/RpiA/CoA transferase-like"/>
    <property type="match status" value="1"/>
</dbReference>
<evidence type="ECO:0000256" key="5">
    <source>
        <dbReference type="ARBA" id="ARBA00013198"/>
    </source>
</evidence>
<dbReference type="NCBIfam" id="TIGR01198">
    <property type="entry name" value="pgl"/>
    <property type="match status" value="1"/>
</dbReference>
<dbReference type="EMBL" id="AP024563">
    <property type="protein sequence ID" value="BCU06476.1"/>
    <property type="molecule type" value="Genomic_DNA"/>
</dbReference>
<evidence type="ECO:0000256" key="3">
    <source>
        <dbReference type="ARBA" id="ARBA00004961"/>
    </source>
</evidence>
<keyword evidence="7" id="KW-0378">Hydrolase</keyword>
<dbReference type="Gene3D" id="3.40.50.1360">
    <property type="match status" value="1"/>
</dbReference>
<evidence type="ECO:0000313" key="11">
    <source>
        <dbReference type="Proteomes" id="UP000680679"/>
    </source>
</evidence>
<keyword evidence="11" id="KW-1185">Reference proteome</keyword>